<protein>
    <submittedName>
        <fullName evidence="2">Transcriptional regulator ArsR family</fullName>
    </submittedName>
</protein>
<organism evidence="2">
    <name type="scientific">uncultured marine thaumarchaeote KM3_69_B11</name>
    <dbReference type="NCBI Taxonomy" id="1456244"/>
    <lineage>
        <taxon>Archaea</taxon>
        <taxon>Nitrososphaerota</taxon>
        <taxon>environmental samples</taxon>
    </lineage>
</organism>
<dbReference type="Gene3D" id="1.10.10.10">
    <property type="entry name" value="Winged helix-like DNA-binding domain superfamily/Winged helix DNA-binding domain"/>
    <property type="match status" value="1"/>
</dbReference>
<dbReference type="AlphaFoldDB" id="A0A075HET1"/>
<dbReference type="EMBL" id="KF901017">
    <property type="protein sequence ID" value="AIF15011.1"/>
    <property type="molecule type" value="Genomic_DNA"/>
</dbReference>
<feature type="domain" description="HTH arsR-type" evidence="1">
    <location>
        <begin position="27"/>
        <end position="77"/>
    </location>
</feature>
<proteinExistence type="predicted"/>
<evidence type="ECO:0000313" key="2">
    <source>
        <dbReference type="EMBL" id="AIF15011.1"/>
    </source>
</evidence>
<dbReference type="Pfam" id="PF01022">
    <property type="entry name" value="HTH_5"/>
    <property type="match status" value="1"/>
</dbReference>
<reference evidence="2" key="1">
    <citation type="journal article" date="2014" name="Genome Biol. Evol.">
        <title>Pangenome evidence for extensive interdomain horizontal transfer affecting lineage core and shell genes in uncultured planktonic thaumarchaeota and euryarchaeota.</title>
        <authorList>
            <person name="Deschamps P."/>
            <person name="Zivanovic Y."/>
            <person name="Moreira D."/>
            <person name="Rodriguez-Valera F."/>
            <person name="Lopez-Garcia P."/>
        </authorList>
    </citation>
    <scope>NUCLEOTIDE SEQUENCE</scope>
</reference>
<dbReference type="InterPro" id="IPR036390">
    <property type="entry name" value="WH_DNA-bd_sf"/>
</dbReference>
<sequence>MSTLLEKPISVNRIIATSIDHAKAIEDPARAKIVQMLYNRNLNAEQITLQLRKQGHKKALTTIRHHLDILKESGLIEIVRIEESRGAIVKFYGTSTKLLDYETPKDFDQKYSSLIKSTSTKLEKIVNTMSKKTGKTSKSGNKREFNQYLMMEIVNRAMTNVLEANLK</sequence>
<name>A0A075HET1_9ARCH</name>
<dbReference type="InterPro" id="IPR011991">
    <property type="entry name" value="ArsR-like_HTH"/>
</dbReference>
<dbReference type="SUPFAM" id="SSF46785">
    <property type="entry name" value="Winged helix' DNA-binding domain"/>
    <property type="match status" value="1"/>
</dbReference>
<dbReference type="CDD" id="cd00090">
    <property type="entry name" value="HTH_ARSR"/>
    <property type="match status" value="1"/>
</dbReference>
<evidence type="ECO:0000259" key="1">
    <source>
        <dbReference type="Pfam" id="PF01022"/>
    </source>
</evidence>
<accession>A0A075HET1</accession>
<dbReference type="GO" id="GO:0003700">
    <property type="term" value="F:DNA-binding transcription factor activity"/>
    <property type="evidence" value="ECO:0007669"/>
    <property type="project" value="InterPro"/>
</dbReference>
<dbReference type="InterPro" id="IPR036388">
    <property type="entry name" value="WH-like_DNA-bd_sf"/>
</dbReference>
<dbReference type="InterPro" id="IPR001845">
    <property type="entry name" value="HTH_ArsR_DNA-bd_dom"/>
</dbReference>
<dbReference type="PRINTS" id="PR00778">
    <property type="entry name" value="HTHARSR"/>
</dbReference>